<keyword evidence="3" id="KW-1185">Reference proteome</keyword>
<evidence type="ECO:0000313" key="2">
    <source>
        <dbReference type="EMBL" id="WUT82569.1"/>
    </source>
</evidence>
<dbReference type="Pfam" id="PF25232">
    <property type="entry name" value="DUF7848"/>
    <property type="match status" value="1"/>
</dbReference>
<evidence type="ECO:0000313" key="3">
    <source>
        <dbReference type="Proteomes" id="UP001432060"/>
    </source>
</evidence>
<sequence length="82" mass="8818">MVTTPRAVWRFADWLLQPDTSGSGPIFESECTTCGDASDASDGKEGPEVWCLRHAGATGHTGFRAVVTSFFRARLLERDGAG</sequence>
<dbReference type="Proteomes" id="UP001432060">
    <property type="component" value="Chromosome"/>
</dbReference>
<feature type="domain" description="DUF7848" evidence="1">
    <location>
        <begin position="4"/>
        <end position="75"/>
    </location>
</feature>
<dbReference type="InterPro" id="IPR057170">
    <property type="entry name" value="DUF7848"/>
</dbReference>
<dbReference type="EMBL" id="CP109019">
    <property type="protein sequence ID" value="WUT82569.1"/>
    <property type="molecule type" value="Genomic_DNA"/>
</dbReference>
<dbReference type="RefSeq" id="WP_329397672.1">
    <property type="nucleotide sequence ID" value="NZ_CP109019.1"/>
</dbReference>
<reference evidence="2" key="1">
    <citation type="submission" date="2022-10" db="EMBL/GenBank/DDBJ databases">
        <title>The complete genomes of actinobacterial strains from the NBC collection.</title>
        <authorList>
            <person name="Joergensen T.S."/>
            <person name="Alvarez Arevalo M."/>
            <person name="Sterndorff E.B."/>
            <person name="Faurdal D."/>
            <person name="Vuksanovic O."/>
            <person name="Mourched A.-S."/>
            <person name="Charusanti P."/>
            <person name="Shaw S."/>
            <person name="Blin K."/>
            <person name="Weber T."/>
        </authorList>
    </citation>
    <scope>NUCLEOTIDE SEQUENCE</scope>
    <source>
        <strain evidence="2">NBC_00668</strain>
    </source>
</reference>
<evidence type="ECO:0000259" key="1">
    <source>
        <dbReference type="Pfam" id="PF25232"/>
    </source>
</evidence>
<name>A0ABZ1XGD6_9ACTN</name>
<proteinExistence type="predicted"/>
<protein>
    <recommendedName>
        <fullName evidence="1">DUF7848 domain-containing protein</fullName>
    </recommendedName>
</protein>
<gene>
    <name evidence="2" type="ORF">OG515_10360</name>
</gene>
<organism evidence="2 3">
    <name type="scientific">Streptomyces melanogenes</name>
    <dbReference type="NCBI Taxonomy" id="67326"/>
    <lineage>
        <taxon>Bacteria</taxon>
        <taxon>Bacillati</taxon>
        <taxon>Actinomycetota</taxon>
        <taxon>Actinomycetes</taxon>
        <taxon>Kitasatosporales</taxon>
        <taxon>Streptomycetaceae</taxon>
        <taxon>Streptomyces</taxon>
    </lineage>
</organism>
<accession>A0ABZ1XGD6</accession>